<comment type="caution">
    <text evidence="4">The sequence shown here is derived from an EMBL/GenBank/DDBJ whole genome shotgun (WGS) entry which is preliminary data.</text>
</comment>
<keyword evidence="3" id="KW-0472">Membrane</keyword>
<evidence type="ECO:0008006" key="6">
    <source>
        <dbReference type="Google" id="ProtNLM"/>
    </source>
</evidence>
<evidence type="ECO:0000313" key="5">
    <source>
        <dbReference type="Proteomes" id="UP000054526"/>
    </source>
</evidence>
<keyword evidence="5" id="KW-1185">Reference proteome</keyword>
<dbReference type="SUPFAM" id="SSF53271">
    <property type="entry name" value="PRTase-like"/>
    <property type="match status" value="1"/>
</dbReference>
<dbReference type="EMBL" id="JXAL01000002">
    <property type="protein sequence ID" value="KIL37085.1"/>
    <property type="molecule type" value="Genomic_DNA"/>
</dbReference>
<name>A0ABR5A7Z2_9BACL</name>
<keyword evidence="3" id="KW-1133">Transmembrane helix</keyword>
<dbReference type="Gene3D" id="3.40.50.2020">
    <property type="match status" value="1"/>
</dbReference>
<evidence type="ECO:0000256" key="2">
    <source>
        <dbReference type="ARBA" id="ARBA00022679"/>
    </source>
</evidence>
<dbReference type="PANTHER" id="PTHR43363:SF1">
    <property type="entry name" value="HYPOXANTHINE-GUANINE PHOSPHORIBOSYLTRANSFERASE"/>
    <property type="match status" value="1"/>
</dbReference>
<evidence type="ECO:0000256" key="3">
    <source>
        <dbReference type="SAM" id="Phobius"/>
    </source>
</evidence>
<dbReference type="InterPro" id="IPR000836">
    <property type="entry name" value="PRTase_dom"/>
</dbReference>
<keyword evidence="2" id="KW-0808">Transferase</keyword>
<dbReference type="PANTHER" id="PTHR43363">
    <property type="entry name" value="HYPOXANTHINE PHOSPHORIBOSYLTRANSFERASE"/>
    <property type="match status" value="1"/>
</dbReference>
<accession>A0ABR5A7Z2</accession>
<proteinExistence type="predicted"/>
<gene>
    <name evidence="4" type="ORF">SD71_03720</name>
</gene>
<evidence type="ECO:0000256" key="1">
    <source>
        <dbReference type="ARBA" id="ARBA00022676"/>
    </source>
</evidence>
<dbReference type="CDD" id="cd06223">
    <property type="entry name" value="PRTases_typeI"/>
    <property type="match status" value="1"/>
</dbReference>
<reference evidence="4 5" key="1">
    <citation type="submission" date="2014-12" db="EMBL/GenBank/DDBJ databases">
        <title>Draft genome sequence of Cohnella kolymensis strain B-2846.</title>
        <authorList>
            <person name="Karlyshev A.V."/>
            <person name="Kudryashova E.B."/>
        </authorList>
    </citation>
    <scope>NUCLEOTIDE SEQUENCE [LARGE SCALE GENOMIC DNA]</scope>
    <source>
        <strain evidence="4 5">VKM B-2846</strain>
    </source>
</reference>
<dbReference type="InterPro" id="IPR029057">
    <property type="entry name" value="PRTase-like"/>
</dbReference>
<keyword evidence="3" id="KW-0812">Transmembrane</keyword>
<dbReference type="RefSeq" id="WP_041059870.1">
    <property type="nucleotide sequence ID" value="NZ_JXAL01000002.1"/>
</dbReference>
<sequence length="204" mass="23416">MDINSVMNWLNWLFGVIGVFGVVLSIHYEQKSKKLERLKKTLTWTELQAGTNDVCKDLKRKYQFDLILTPNLRGGIIAELVADHFDRHIPIFVGQIFWKELAGEIPTIPQHFMCVTGKWVIYIPESIVAFKDRKLLIVDDFAMSGDTVLGIKEKLAARGFDLNNIKTFSLITTPIAVKSNKAPEFYWKKSADDDSFYFPWGKAR</sequence>
<protein>
    <recommendedName>
        <fullName evidence="6">Phosphoribosyltransferase domain-containing protein</fullName>
    </recommendedName>
</protein>
<organism evidence="4 5">
    <name type="scientific">Cohnella kolymensis</name>
    <dbReference type="NCBI Taxonomy" id="1590652"/>
    <lineage>
        <taxon>Bacteria</taxon>
        <taxon>Bacillati</taxon>
        <taxon>Bacillota</taxon>
        <taxon>Bacilli</taxon>
        <taxon>Bacillales</taxon>
        <taxon>Paenibacillaceae</taxon>
        <taxon>Cohnella</taxon>
    </lineage>
</organism>
<dbReference type="Proteomes" id="UP000054526">
    <property type="component" value="Unassembled WGS sequence"/>
</dbReference>
<keyword evidence="1" id="KW-0328">Glycosyltransferase</keyword>
<evidence type="ECO:0000313" key="4">
    <source>
        <dbReference type="EMBL" id="KIL37085.1"/>
    </source>
</evidence>
<feature type="transmembrane region" description="Helical" evidence="3">
    <location>
        <begin position="6"/>
        <end position="28"/>
    </location>
</feature>